<reference evidence="2" key="1">
    <citation type="submission" date="2023-08" db="EMBL/GenBank/DDBJ databases">
        <authorList>
            <person name="Alioto T."/>
            <person name="Alioto T."/>
            <person name="Gomez Garrido J."/>
        </authorList>
    </citation>
    <scope>NUCLEOTIDE SEQUENCE</scope>
</reference>
<keyword evidence="3" id="KW-1185">Reference proteome</keyword>
<evidence type="ECO:0000256" key="1">
    <source>
        <dbReference type="SAM" id="Phobius"/>
    </source>
</evidence>
<feature type="transmembrane region" description="Helical" evidence="1">
    <location>
        <begin position="6"/>
        <end position="25"/>
    </location>
</feature>
<name>A0AA36F1Q5_OCTVU</name>
<sequence>MIAAILGYQPISCIQYAIVFLGGAIRRKMDRQNKIATVTSMDEGCDKTGRCSKIEQCPENHICRLCTKLENSKRNRWVECDIYYVEELTVSFVV</sequence>
<accession>A0AA36F1Q5</accession>
<evidence type="ECO:0000313" key="3">
    <source>
        <dbReference type="Proteomes" id="UP001162480"/>
    </source>
</evidence>
<dbReference type="EMBL" id="OX597816">
    <property type="protein sequence ID" value="CAI9719603.1"/>
    <property type="molecule type" value="Genomic_DNA"/>
</dbReference>
<keyword evidence="1" id="KW-0472">Membrane</keyword>
<protein>
    <submittedName>
        <fullName evidence="2">Uncharacterized protein</fullName>
    </submittedName>
</protein>
<dbReference type="Proteomes" id="UP001162480">
    <property type="component" value="Chromosome 3"/>
</dbReference>
<keyword evidence="1" id="KW-0812">Transmembrane</keyword>
<proteinExistence type="predicted"/>
<gene>
    <name evidence="2" type="ORF">OCTVUL_1B014767</name>
</gene>
<keyword evidence="1" id="KW-1133">Transmembrane helix</keyword>
<evidence type="ECO:0000313" key="2">
    <source>
        <dbReference type="EMBL" id="CAI9719603.1"/>
    </source>
</evidence>
<organism evidence="2 3">
    <name type="scientific">Octopus vulgaris</name>
    <name type="common">Common octopus</name>
    <dbReference type="NCBI Taxonomy" id="6645"/>
    <lineage>
        <taxon>Eukaryota</taxon>
        <taxon>Metazoa</taxon>
        <taxon>Spiralia</taxon>
        <taxon>Lophotrochozoa</taxon>
        <taxon>Mollusca</taxon>
        <taxon>Cephalopoda</taxon>
        <taxon>Coleoidea</taxon>
        <taxon>Octopodiformes</taxon>
        <taxon>Octopoda</taxon>
        <taxon>Incirrata</taxon>
        <taxon>Octopodidae</taxon>
        <taxon>Octopus</taxon>
    </lineage>
</organism>
<dbReference type="AlphaFoldDB" id="A0AA36F1Q5"/>